<dbReference type="Proteomes" id="UP000019753">
    <property type="component" value="Unassembled WGS sequence"/>
</dbReference>
<dbReference type="PANTHER" id="PTHR46233">
    <property type="entry name" value="HYDROXYACYLGLUTATHIONE HYDROLASE GLOC"/>
    <property type="match status" value="1"/>
</dbReference>
<dbReference type="GO" id="GO:0016787">
    <property type="term" value="F:hydrolase activity"/>
    <property type="evidence" value="ECO:0007669"/>
    <property type="project" value="UniProtKB-KW"/>
</dbReference>
<dbReference type="RefSeq" id="WP_034224600.1">
    <property type="nucleotide sequence ID" value="NZ_AXCW01000054.1"/>
</dbReference>
<dbReference type="InterPro" id="IPR051453">
    <property type="entry name" value="MBL_Glyoxalase_II"/>
</dbReference>
<proteinExistence type="predicted"/>
<reference evidence="2 3" key="1">
    <citation type="submission" date="2014-01" db="EMBL/GenBank/DDBJ databases">
        <title>Actinotalea ferrariae CF5-4.</title>
        <authorList>
            <person name="Chen F."/>
            <person name="Li Y."/>
            <person name="Wang G."/>
        </authorList>
    </citation>
    <scope>NUCLEOTIDE SEQUENCE [LARGE SCALE GENOMIC DNA]</scope>
    <source>
        <strain evidence="2 3">CF5-4</strain>
    </source>
</reference>
<dbReference type="EMBL" id="AXCW01000054">
    <property type="protein sequence ID" value="EYR64031.1"/>
    <property type="molecule type" value="Genomic_DNA"/>
</dbReference>
<dbReference type="InterPro" id="IPR036866">
    <property type="entry name" value="RibonucZ/Hydroxyglut_hydro"/>
</dbReference>
<comment type="caution">
    <text evidence="2">The sequence shown here is derived from an EMBL/GenBank/DDBJ whole genome shotgun (WGS) entry which is preliminary data.</text>
</comment>
<protein>
    <submittedName>
        <fullName evidence="2">Zn-dependent hydrolase</fullName>
    </submittedName>
</protein>
<dbReference type="SMART" id="SM00849">
    <property type="entry name" value="Lactamase_B"/>
    <property type="match status" value="1"/>
</dbReference>
<dbReference type="Gene3D" id="3.60.15.10">
    <property type="entry name" value="Ribonuclease Z/Hydroxyacylglutathione hydrolase-like"/>
    <property type="match status" value="1"/>
</dbReference>
<dbReference type="OrthoDB" id="2971563at2"/>
<evidence type="ECO:0000259" key="1">
    <source>
        <dbReference type="SMART" id="SM00849"/>
    </source>
</evidence>
<evidence type="ECO:0000313" key="3">
    <source>
        <dbReference type="Proteomes" id="UP000019753"/>
    </source>
</evidence>
<gene>
    <name evidence="2" type="ORF">N866_16440</name>
</gene>
<evidence type="ECO:0000313" key="2">
    <source>
        <dbReference type="EMBL" id="EYR64031.1"/>
    </source>
</evidence>
<accession>A0A021VS86</accession>
<dbReference type="CDD" id="cd06262">
    <property type="entry name" value="metallo-hydrolase-like_MBL-fold"/>
    <property type="match status" value="1"/>
</dbReference>
<sequence>MTYTGLVVPGGPSQTRALDEVVVRKLSVGPMDNNAYLLTAPSGEQLLIDAAAEPDRLLALVREGSSSSRLGTVVTTHRHADHVGALESLLAVTGAHHACGAEDAAAVPAVVHRRLHHGDVLTVGHAVLEVVSLRGHTPGSVALLYREPARTSAADAVPGRAHLFTGDSLFPGGPGKTADPESFHSLMTDLEDRVFAPLRDDTWVYPGHGRDTTLGVERPHLAEWWSRGW</sequence>
<name>A0A021VS86_9CELL</name>
<keyword evidence="3" id="KW-1185">Reference proteome</keyword>
<dbReference type="SUPFAM" id="SSF56281">
    <property type="entry name" value="Metallo-hydrolase/oxidoreductase"/>
    <property type="match status" value="1"/>
</dbReference>
<organism evidence="2 3">
    <name type="scientific">Actinotalea ferrariae CF5-4</name>
    <dbReference type="NCBI Taxonomy" id="948458"/>
    <lineage>
        <taxon>Bacteria</taxon>
        <taxon>Bacillati</taxon>
        <taxon>Actinomycetota</taxon>
        <taxon>Actinomycetes</taxon>
        <taxon>Micrococcales</taxon>
        <taxon>Cellulomonadaceae</taxon>
        <taxon>Actinotalea</taxon>
    </lineage>
</organism>
<dbReference type="AlphaFoldDB" id="A0A021VS86"/>
<keyword evidence="2" id="KW-0378">Hydrolase</keyword>
<dbReference type="Pfam" id="PF00753">
    <property type="entry name" value="Lactamase_B"/>
    <property type="match status" value="1"/>
</dbReference>
<dbReference type="InterPro" id="IPR001279">
    <property type="entry name" value="Metallo-B-lactamas"/>
</dbReference>
<feature type="domain" description="Metallo-beta-lactamase" evidence="1">
    <location>
        <begin position="32"/>
        <end position="208"/>
    </location>
</feature>
<dbReference type="PANTHER" id="PTHR46233:SF1">
    <property type="entry name" value="CONSERVED PROTEIN"/>
    <property type="match status" value="1"/>
</dbReference>